<evidence type="ECO:0000259" key="10">
    <source>
        <dbReference type="Pfam" id="PF00298"/>
    </source>
</evidence>
<evidence type="ECO:0000256" key="1">
    <source>
        <dbReference type="ARBA" id="ARBA00010537"/>
    </source>
</evidence>
<dbReference type="SUPFAM" id="SSF54747">
    <property type="entry name" value="Ribosomal L11/L12e N-terminal domain"/>
    <property type="match status" value="1"/>
</dbReference>
<accession>A0A2T0ALJ2</accession>
<dbReference type="GO" id="GO:0022625">
    <property type="term" value="C:cytosolic large ribosomal subunit"/>
    <property type="evidence" value="ECO:0007669"/>
    <property type="project" value="TreeGrafter"/>
</dbReference>
<keyword evidence="13" id="KW-1185">Reference proteome</keyword>
<gene>
    <name evidence="7 12" type="primary">rplK</name>
    <name evidence="12" type="ORF">MOHU_24400</name>
</gene>
<keyword evidence="2 7" id="KW-0488">Methylation</keyword>
<dbReference type="CDD" id="cd00349">
    <property type="entry name" value="Ribosomal_L11"/>
    <property type="match status" value="1"/>
</dbReference>
<keyword evidence="4 7" id="KW-0694">RNA-binding</keyword>
<dbReference type="PANTHER" id="PTHR11661:SF1">
    <property type="entry name" value="LARGE RIBOSOMAL SUBUNIT PROTEIN UL11M"/>
    <property type="match status" value="1"/>
</dbReference>
<comment type="function">
    <text evidence="7 9">Forms part of the ribosomal stalk which helps the ribosome interact with GTP-bound translation factors.</text>
</comment>
<dbReference type="SMART" id="SM00649">
    <property type="entry name" value="RL11"/>
    <property type="match status" value="1"/>
</dbReference>
<dbReference type="PROSITE" id="PS00359">
    <property type="entry name" value="RIBOSOMAL_L11"/>
    <property type="match status" value="1"/>
</dbReference>
<dbReference type="HAMAP" id="MF_00736">
    <property type="entry name" value="Ribosomal_uL11"/>
    <property type="match status" value="1"/>
</dbReference>
<evidence type="ECO:0000256" key="2">
    <source>
        <dbReference type="ARBA" id="ARBA00022481"/>
    </source>
</evidence>
<dbReference type="Gene3D" id="3.30.1550.10">
    <property type="entry name" value="Ribosomal protein L11/L12, N-terminal domain"/>
    <property type="match status" value="1"/>
</dbReference>
<dbReference type="NCBIfam" id="TIGR01632">
    <property type="entry name" value="L11_bact"/>
    <property type="match status" value="1"/>
</dbReference>
<dbReference type="Pfam" id="PF03946">
    <property type="entry name" value="Ribosomal_L11_N"/>
    <property type="match status" value="1"/>
</dbReference>
<keyword evidence="5 7" id="KW-0689">Ribosomal protein</keyword>
<feature type="domain" description="Large ribosomal subunit protein uL11 N-terminal" evidence="11">
    <location>
        <begin position="12"/>
        <end position="69"/>
    </location>
</feature>
<dbReference type="OrthoDB" id="9802408at2"/>
<evidence type="ECO:0000256" key="4">
    <source>
        <dbReference type="ARBA" id="ARBA00022884"/>
    </source>
</evidence>
<dbReference type="SUPFAM" id="SSF46906">
    <property type="entry name" value="Ribosomal protein L11, C-terminal domain"/>
    <property type="match status" value="1"/>
</dbReference>
<organism evidence="12 13">
    <name type="scientific">Neomoorella humiferrea</name>
    <dbReference type="NCBI Taxonomy" id="676965"/>
    <lineage>
        <taxon>Bacteria</taxon>
        <taxon>Bacillati</taxon>
        <taxon>Bacillota</taxon>
        <taxon>Clostridia</taxon>
        <taxon>Neomoorellales</taxon>
        <taxon>Neomoorellaceae</taxon>
        <taxon>Neomoorella</taxon>
    </lineage>
</organism>
<dbReference type="EMBL" id="PVXM01000056">
    <property type="protein sequence ID" value="PRR69343.1"/>
    <property type="molecule type" value="Genomic_DNA"/>
</dbReference>
<dbReference type="AlphaFoldDB" id="A0A2T0ALJ2"/>
<evidence type="ECO:0000259" key="11">
    <source>
        <dbReference type="Pfam" id="PF03946"/>
    </source>
</evidence>
<sequence>MPPKAKKVVAVVKLQVPAGKATPAPPVGPALGQHGVNIMAFVKEFNDRTANQAGLIIPVEITVYEDRSFTFITKTPPAAVLIKKALGIETASGEPNRKKVGKISRDKVREIAELKMKDLNANSIEAAMRMIEGTARSMGVEVEA</sequence>
<keyword evidence="6 7" id="KW-0687">Ribonucleoprotein</keyword>
<dbReference type="InterPro" id="IPR006519">
    <property type="entry name" value="Ribosomal_uL11_bac-typ"/>
</dbReference>
<dbReference type="InterPro" id="IPR000911">
    <property type="entry name" value="Ribosomal_uL11"/>
</dbReference>
<dbReference type="Pfam" id="PF00298">
    <property type="entry name" value="Ribosomal_L11"/>
    <property type="match status" value="1"/>
</dbReference>
<evidence type="ECO:0000256" key="9">
    <source>
        <dbReference type="RuleBase" id="RU003979"/>
    </source>
</evidence>
<dbReference type="InterPro" id="IPR036796">
    <property type="entry name" value="Ribosomal_uL11_N_sf"/>
</dbReference>
<comment type="subunit">
    <text evidence="7">Part of the ribosomal stalk of the 50S ribosomal subunit. Interacts with L10 and the large rRNA to form the base of the stalk. L10 forms an elongated spine to which L12 dimers bind in a sequential fashion forming a multimeric L10(L12)X complex.</text>
</comment>
<evidence type="ECO:0000256" key="7">
    <source>
        <dbReference type="HAMAP-Rule" id="MF_00736"/>
    </source>
</evidence>
<dbReference type="InterPro" id="IPR020784">
    <property type="entry name" value="Ribosomal_uL11_N"/>
</dbReference>
<evidence type="ECO:0000256" key="3">
    <source>
        <dbReference type="ARBA" id="ARBA00022730"/>
    </source>
</evidence>
<protein>
    <recommendedName>
        <fullName evidence="7">Large ribosomal subunit protein uL11</fullName>
    </recommendedName>
</protein>
<dbReference type="Gene3D" id="1.10.10.250">
    <property type="entry name" value="Ribosomal protein L11, C-terminal domain"/>
    <property type="match status" value="1"/>
</dbReference>
<dbReference type="InterPro" id="IPR020785">
    <property type="entry name" value="Ribosomal_uL11_CS"/>
</dbReference>
<comment type="caution">
    <text evidence="12">The sequence shown here is derived from an EMBL/GenBank/DDBJ whole genome shotgun (WGS) entry which is preliminary data.</text>
</comment>
<feature type="domain" description="Large ribosomal subunit protein uL11 C-terminal" evidence="10">
    <location>
        <begin position="74"/>
        <end position="142"/>
    </location>
</feature>
<dbReference type="InterPro" id="IPR020783">
    <property type="entry name" value="Ribosomal_uL11_C"/>
</dbReference>
<evidence type="ECO:0000313" key="12">
    <source>
        <dbReference type="EMBL" id="PRR69343.1"/>
    </source>
</evidence>
<name>A0A2T0ALJ2_9FIRM</name>
<evidence type="ECO:0000256" key="8">
    <source>
        <dbReference type="RuleBase" id="RU003978"/>
    </source>
</evidence>
<dbReference type="FunFam" id="3.30.1550.10:FF:000001">
    <property type="entry name" value="50S ribosomal protein L11"/>
    <property type="match status" value="1"/>
</dbReference>
<dbReference type="FunFam" id="1.10.10.250:FF:000001">
    <property type="entry name" value="50S ribosomal protein L11"/>
    <property type="match status" value="1"/>
</dbReference>
<comment type="PTM">
    <text evidence="7 9">One or more lysine residues are methylated.</text>
</comment>
<dbReference type="GO" id="GO:0006412">
    <property type="term" value="P:translation"/>
    <property type="evidence" value="ECO:0007669"/>
    <property type="project" value="UniProtKB-UniRule"/>
</dbReference>
<evidence type="ECO:0000313" key="13">
    <source>
        <dbReference type="Proteomes" id="UP000238415"/>
    </source>
</evidence>
<dbReference type="PANTHER" id="PTHR11661">
    <property type="entry name" value="60S RIBOSOMAL PROTEIN L12"/>
    <property type="match status" value="1"/>
</dbReference>
<dbReference type="GO" id="GO:0003735">
    <property type="term" value="F:structural constituent of ribosome"/>
    <property type="evidence" value="ECO:0007669"/>
    <property type="project" value="InterPro"/>
</dbReference>
<keyword evidence="3 7" id="KW-0699">rRNA-binding</keyword>
<proteinExistence type="inferred from homology"/>
<dbReference type="Proteomes" id="UP000238415">
    <property type="component" value="Unassembled WGS sequence"/>
</dbReference>
<dbReference type="RefSeq" id="WP_106006357.1">
    <property type="nucleotide sequence ID" value="NZ_CP136418.1"/>
</dbReference>
<dbReference type="GO" id="GO:0070180">
    <property type="term" value="F:large ribosomal subunit rRNA binding"/>
    <property type="evidence" value="ECO:0007669"/>
    <property type="project" value="UniProtKB-UniRule"/>
</dbReference>
<evidence type="ECO:0000256" key="6">
    <source>
        <dbReference type="ARBA" id="ARBA00023274"/>
    </source>
</evidence>
<dbReference type="InterPro" id="IPR036769">
    <property type="entry name" value="Ribosomal_uL11_C_sf"/>
</dbReference>
<comment type="similarity">
    <text evidence="1 7 8">Belongs to the universal ribosomal protein uL11 family.</text>
</comment>
<reference evidence="12 13" key="1">
    <citation type="submission" date="2018-03" db="EMBL/GenBank/DDBJ databases">
        <title>Genome sequence of Moorella humiferrea DSM 23265.</title>
        <authorList>
            <person name="Poehlein A."/>
            <person name="Daniel R."/>
        </authorList>
    </citation>
    <scope>NUCLEOTIDE SEQUENCE [LARGE SCALE GENOMIC DNA]</scope>
    <source>
        <strain evidence="12 13">DSM 23265</strain>
    </source>
</reference>
<evidence type="ECO:0000256" key="5">
    <source>
        <dbReference type="ARBA" id="ARBA00022980"/>
    </source>
</evidence>